<dbReference type="OrthoDB" id="2591260at2759"/>
<dbReference type="SUPFAM" id="SSF48371">
    <property type="entry name" value="ARM repeat"/>
    <property type="match status" value="1"/>
</dbReference>
<feature type="region of interest" description="Disordered" evidence="1">
    <location>
        <begin position="1094"/>
        <end position="1124"/>
    </location>
</feature>
<organism evidence="2 3">
    <name type="scientific">Leucocoprinus leucothites</name>
    <dbReference type="NCBI Taxonomy" id="201217"/>
    <lineage>
        <taxon>Eukaryota</taxon>
        <taxon>Fungi</taxon>
        <taxon>Dikarya</taxon>
        <taxon>Basidiomycota</taxon>
        <taxon>Agaricomycotina</taxon>
        <taxon>Agaricomycetes</taxon>
        <taxon>Agaricomycetidae</taxon>
        <taxon>Agaricales</taxon>
        <taxon>Agaricineae</taxon>
        <taxon>Agaricaceae</taxon>
        <taxon>Leucocoprinus</taxon>
    </lineage>
</organism>
<feature type="region of interest" description="Disordered" evidence="1">
    <location>
        <begin position="162"/>
        <end position="201"/>
    </location>
</feature>
<dbReference type="EMBL" id="JAACJO010000003">
    <property type="protein sequence ID" value="KAF5360725.1"/>
    <property type="molecule type" value="Genomic_DNA"/>
</dbReference>
<proteinExistence type="predicted"/>
<feature type="compositionally biased region" description="Basic and acidic residues" evidence="1">
    <location>
        <begin position="1213"/>
        <end position="1222"/>
    </location>
</feature>
<feature type="region of interest" description="Disordered" evidence="1">
    <location>
        <begin position="1357"/>
        <end position="1492"/>
    </location>
</feature>
<feature type="compositionally biased region" description="Basic and acidic residues" evidence="1">
    <location>
        <begin position="11"/>
        <end position="25"/>
    </location>
</feature>
<keyword evidence="3" id="KW-1185">Reference proteome</keyword>
<feature type="region of interest" description="Disordered" evidence="1">
    <location>
        <begin position="1"/>
        <end position="28"/>
    </location>
</feature>
<evidence type="ECO:0008006" key="4">
    <source>
        <dbReference type="Google" id="ProtNLM"/>
    </source>
</evidence>
<reference evidence="2 3" key="1">
    <citation type="journal article" date="2020" name="ISME J.">
        <title>Uncovering the hidden diversity of litter-decomposition mechanisms in mushroom-forming fungi.</title>
        <authorList>
            <person name="Floudas D."/>
            <person name="Bentzer J."/>
            <person name="Ahren D."/>
            <person name="Johansson T."/>
            <person name="Persson P."/>
            <person name="Tunlid A."/>
        </authorList>
    </citation>
    <scope>NUCLEOTIDE SEQUENCE [LARGE SCALE GENOMIC DNA]</scope>
    <source>
        <strain evidence="2 3">CBS 146.42</strain>
    </source>
</reference>
<evidence type="ECO:0000313" key="3">
    <source>
        <dbReference type="Proteomes" id="UP000559027"/>
    </source>
</evidence>
<feature type="region of interest" description="Disordered" evidence="1">
    <location>
        <begin position="1156"/>
        <end position="1226"/>
    </location>
</feature>
<protein>
    <recommendedName>
        <fullName evidence="4">Telomere-associated protein Rif1 N-terminal domain-containing protein</fullName>
    </recommendedName>
</protein>
<dbReference type="InterPro" id="IPR016024">
    <property type="entry name" value="ARM-type_fold"/>
</dbReference>
<gene>
    <name evidence="2" type="ORF">D9756_004653</name>
</gene>
<name>A0A8H5LKD5_9AGAR</name>
<comment type="caution">
    <text evidence="2">The sequence shown here is derived from an EMBL/GenBank/DDBJ whole genome shotgun (WGS) entry which is preliminary data.</text>
</comment>
<accession>A0A8H5LKD5</accession>
<sequence>MSLLTPPSTGHRSDKENRPTTDSRSHVVWSQHHQFHDISDSPRPLKCLSANRDRPVKSILKKSSYPLLPLIDMNPREETPEPEDPLMDLHYLEGPVFTIVSPLATMQELNEAYGRLMARLRAAVLGSTDADASWPLFHPIRQCKADFVASIVRDLRRALEDPAEKFPNQEQEIPGQEDDAKAAASLPSPKHSPKKKKGMSAEQVKYARDLCTTSHSAMKLLALVMGLPAIYKLFSDTQLKELLGQVLAIPNADSLPTPNARKTCALAIWVIQVQRLSRSILQPLSIRIAHVIRRGIDGELGKEGKKGSASDGLKAIHDLSVFQPTTFVPAFTNILDSILNNLLAPTLALRQQACQALCGIVLGLITLPRSSTSIHSRISNIVADYVTQIPESRSPKPIRSATPSPSKLAQEPTIYRTLRATLNATEPVHSAQGPVWALVVLACFIVLLGPTMIHNNKIFRSLSTLLSLSMRHKKSSVRALGCVAWRCVAWVYFLPGNDNALETSLAHDMLKDKRESIWKALMNVVDVQTGVAIIAAVLGEENTDSDDTLLRTISVLENMVTKQTNVVDVIETLKCLVSFETTKAPWKVNKLIMPAIFTANPSLLAVEYKSLSVAVNDMLLAQPPLEDVRCLSKEEVAQEWVFDGMIKLWKQALANLKKFDETEVSGMACDLLLVWQGLLGAVASVLQDAGDDEESAMEFTRKAADVLVDLLVDSDLDLMSSKPAQITPEAPVPGVFALSGKTNGELKLQIVSEMWRITHMVFHETNLRRAGERLLSCLMKVEDELVESNNDARQLWVSLCVKTLSVCDVDAMKMFWGIEEGGCEWDWTEEVRAVVWRIFIEKWSEGDCNWEGAAVLLGEPFTSPRPQILGNEDSKKWEDFLQYAFDKALDYGLDSVAVLNAIAALILEHQDSCSPASIQVGDLLMSHLDMKEIREIPEILMEFVNDTMKSSYPPEPANQDISRWMIRTLTNAIEQCPTGLGSKLLDLVQEGVCVWVADEREVWSADDYEYEIVPLYAQALFCIQFLRPSMENLEKFASVIESGFIGRRDKPQLVKDQFESFWSVTYGTWEAPSEGWPEGIQRCLGIGADITLERASSPLPPSSPTLSDYEFPRTSTPEAGGPIVLVPETPSTPIASLASRNSSPVCQLEESTEPCFPRLLPTVSPTSPIRARGTPSSASATPTTPKRAGKRAFGVGSASASTVTPKSSKRRRIEGGEDKENASPRPFTLMQIPSVTERIAIKSPLGPVGSSSLNRKPSGAMKRQLEVESEDECGARLAGEPSPSKKGKFEKKVLGSGRKRTASVGSDSSVEERDVESTLLQPSPCSVHSGKRYFMEAVVIPPFEKTLFYRRMRSASLESFEEPETTSTSRGRTTQKAKPSGKSIKKMNVALDPFISSSSPTQIPAPRRPKNLAVPKLLRMTSAPAVMPKSSSSSDDDPRYGQVTPHHLISPAPKKALDMFDPPSDDSLPSSSPTKSAASRRIRRIGSFGDVA</sequence>
<feature type="compositionally biased region" description="Low complexity" evidence="1">
    <location>
        <begin position="1461"/>
        <end position="1477"/>
    </location>
</feature>
<evidence type="ECO:0000313" key="2">
    <source>
        <dbReference type="EMBL" id="KAF5360725.1"/>
    </source>
</evidence>
<evidence type="ECO:0000256" key="1">
    <source>
        <dbReference type="SAM" id="MobiDB-lite"/>
    </source>
</evidence>
<dbReference type="Proteomes" id="UP000559027">
    <property type="component" value="Unassembled WGS sequence"/>
</dbReference>
<feature type="compositionally biased region" description="Polar residues" evidence="1">
    <location>
        <begin position="1"/>
        <end position="10"/>
    </location>
</feature>
<feature type="region of interest" description="Disordered" evidence="1">
    <location>
        <begin position="1244"/>
        <end position="1317"/>
    </location>
</feature>
<feature type="compositionally biased region" description="Low complexity" evidence="1">
    <location>
        <begin position="1170"/>
        <end position="1186"/>
    </location>
</feature>